<dbReference type="OrthoDB" id="4080456at2759"/>
<dbReference type="Proteomes" id="UP000603453">
    <property type="component" value="Unassembled WGS sequence"/>
</dbReference>
<dbReference type="GO" id="GO:0016747">
    <property type="term" value="F:acyltransferase activity, transferring groups other than amino-acyl groups"/>
    <property type="evidence" value="ECO:0007669"/>
    <property type="project" value="InterPro"/>
</dbReference>
<feature type="domain" description="N-acetyltransferase" evidence="1">
    <location>
        <begin position="223"/>
        <end position="362"/>
    </location>
</feature>
<dbReference type="InterPro" id="IPR016181">
    <property type="entry name" value="Acyl_CoA_acyltransferase"/>
</dbReference>
<accession>A0A8H7RPH0</accession>
<keyword evidence="3" id="KW-1185">Reference proteome</keyword>
<evidence type="ECO:0000313" key="3">
    <source>
        <dbReference type="Proteomes" id="UP000603453"/>
    </source>
</evidence>
<dbReference type="SUPFAM" id="SSF55729">
    <property type="entry name" value="Acyl-CoA N-acyltransferases (Nat)"/>
    <property type="match status" value="1"/>
</dbReference>
<dbReference type="PROSITE" id="PS51186">
    <property type="entry name" value="GNAT"/>
    <property type="match status" value="1"/>
</dbReference>
<evidence type="ECO:0000313" key="2">
    <source>
        <dbReference type="EMBL" id="KAG2213451.1"/>
    </source>
</evidence>
<feature type="non-terminal residue" evidence="2">
    <location>
        <position position="1"/>
    </location>
</feature>
<protein>
    <recommendedName>
        <fullName evidence="1">N-acetyltransferase domain-containing protein</fullName>
    </recommendedName>
</protein>
<evidence type="ECO:0000259" key="1">
    <source>
        <dbReference type="PROSITE" id="PS51186"/>
    </source>
</evidence>
<gene>
    <name evidence="2" type="ORF">INT47_009125</name>
</gene>
<dbReference type="AlphaFoldDB" id="A0A8H7RPH0"/>
<dbReference type="Pfam" id="PF13508">
    <property type="entry name" value="Acetyltransf_7"/>
    <property type="match status" value="1"/>
</dbReference>
<comment type="caution">
    <text evidence="2">The sequence shown here is derived from an EMBL/GenBank/DDBJ whole genome shotgun (WGS) entry which is preliminary data.</text>
</comment>
<reference evidence="2" key="1">
    <citation type="submission" date="2020-12" db="EMBL/GenBank/DDBJ databases">
        <title>Metabolic potential, ecology and presence of endohyphal bacteria is reflected in genomic diversity of Mucoromycotina.</title>
        <authorList>
            <person name="Muszewska A."/>
            <person name="Okrasinska A."/>
            <person name="Steczkiewicz K."/>
            <person name="Drgas O."/>
            <person name="Orlowska M."/>
            <person name="Perlinska-Lenart U."/>
            <person name="Aleksandrzak-Piekarczyk T."/>
            <person name="Szatraj K."/>
            <person name="Zielenkiewicz U."/>
            <person name="Pilsyk S."/>
            <person name="Malc E."/>
            <person name="Mieczkowski P."/>
            <person name="Kruszewska J.S."/>
            <person name="Biernat P."/>
            <person name="Pawlowska J."/>
        </authorList>
    </citation>
    <scope>NUCLEOTIDE SEQUENCE</scope>
    <source>
        <strain evidence="2">WA0000017839</strain>
    </source>
</reference>
<dbReference type="Gene3D" id="3.40.630.30">
    <property type="match status" value="1"/>
</dbReference>
<sequence>LPTYTQPSLPPSMDDDITMDPPVLKEEKPIELSKQTNTVPASGGIFNQHLSAQEEWSLLQRLEHSSKKLPYAACRYKRKLAVRRLKRNLGIKLFDMDTQIIQLLRTPKHALEPISKETIITPASNQQEDQATDDQQHLLDKITFTPYSSSFASRLFGSIRQRETITREEPWLSSWNGRKLRPFIRRDYQSKPKRMLLMGQIKACQGKPSEGKKADGVIPGESIDYVYFQKEHLAQVNQLLSRSFWEGIDVSESLLFPEFSIVALYKRHVIGCAFMTPEAYITYFAVDEGWGNASIGQFMLYHLFQTAISKDITLHVSANNNAMILYQKFGFKPEEFIVNFYDKYYPADSVYSKNAFFLRLRR</sequence>
<dbReference type="EMBL" id="JAEPRD010000003">
    <property type="protein sequence ID" value="KAG2213451.1"/>
    <property type="molecule type" value="Genomic_DNA"/>
</dbReference>
<name>A0A8H7RPH0_9FUNG</name>
<organism evidence="2 3">
    <name type="scientific">Mucor saturninus</name>
    <dbReference type="NCBI Taxonomy" id="64648"/>
    <lineage>
        <taxon>Eukaryota</taxon>
        <taxon>Fungi</taxon>
        <taxon>Fungi incertae sedis</taxon>
        <taxon>Mucoromycota</taxon>
        <taxon>Mucoromycotina</taxon>
        <taxon>Mucoromycetes</taxon>
        <taxon>Mucorales</taxon>
        <taxon>Mucorineae</taxon>
        <taxon>Mucoraceae</taxon>
        <taxon>Mucor</taxon>
    </lineage>
</organism>
<dbReference type="InterPro" id="IPR000182">
    <property type="entry name" value="GNAT_dom"/>
</dbReference>
<proteinExistence type="predicted"/>
<dbReference type="FunFam" id="3.40.630.30:FF:000013">
    <property type="entry name" value="cysteine-rich protein 2-binding protein-like"/>
    <property type="match status" value="1"/>
</dbReference>